<keyword evidence="2" id="KW-0067">ATP-binding</keyword>
<dbReference type="AlphaFoldDB" id="D1BE33"/>
<dbReference type="PROSITE" id="PS50893">
    <property type="entry name" value="ABC_TRANSPORTER_2"/>
    <property type="match status" value="1"/>
</dbReference>
<dbReference type="InterPro" id="IPR003593">
    <property type="entry name" value="AAA+_ATPase"/>
</dbReference>
<dbReference type="InterPro" id="IPR017871">
    <property type="entry name" value="ABC_transporter-like_CS"/>
</dbReference>
<dbReference type="KEGG" id="ske:Sked_33590"/>
<evidence type="ECO:0000259" key="3">
    <source>
        <dbReference type="PROSITE" id="PS50893"/>
    </source>
</evidence>
<dbReference type="Pfam" id="PF00005">
    <property type="entry name" value="ABC_tran"/>
    <property type="match status" value="1"/>
</dbReference>
<dbReference type="GO" id="GO:0022857">
    <property type="term" value="F:transmembrane transporter activity"/>
    <property type="evidence" value="ECO:0007669"/>
    <property type="project" value="TreeGrafter"/>
</dbReference>
<dbReference type="PROSITE" id="PS00211">
    <property type="entry name" value="ABC_TRANSPORTER_1"/>
    <property type="match status" value="1"/>
</dbReference>
<proteinExistence type="predicted"/>
<feature type="domain" description="ABC transporter" evidence="3">
    <location>
        <begin position="6"/>
        <end position="214"/>
    </location>
</feature>
<name>D1BE33_SANKS</name>
<dbReference type="HOGENOM" id="CLU_000604_1_22_11"/>
<reference evidence="4 5" key="1">
    <citation type="journal article" date="2009" name="Stand. Genomic Sci.">
        <title>Complete genome sequence of Sanguibacter keddieii type strain (ST-74).</title>
        <authorList>
            <person name="Ivanova N."/>
            <person name="Sikorski J."/>
            <person name="Sims D."/>
            <person name="Brettin T."/>
            <person name="Detter J.C."/>
            <person name="Han C."/>
            <person name="Lapidus A."/>
            <person name="Copeland A."/>
            <person name="Glavina Del Rio T."/>
            <person name="Nolan M."/>
            <person name="Chen F."/>
            <person name="Lucas S."/>
            <person name="Tice H."/>
            <person name="Cheng J.F."/>
            <person name="Bruce D."/>
            <person name="Goodwin L."/>
            <person name="Pitluck S."/>
            <person name="Pati A."/>
            <person name="Mavromatis K."/>
            <person name="Chen A."/>
            <person name="Palaniappan K."/>
            <person name="D'haeseleer P."/>
            <person name="Chain P."/>
            <person name="Bristow J."/>
            <person name="Eisen J.A."/>
            <person name="Markowitz V."/>
            <person name="Hugenholtz P."/>
            <person name="Goker M."/>
            <person name="Pukall R."/>
            <person name="Klenk H.P."/>
            <person name="Kyrpides N.C."/>
        </authorList>
    </citation>
    <scope>NUCLEOTIDE SEQUENCE [LARGE SCALE GENOMIC DNA]</scope>
    <source>
        <strain evidence="5">ATCC 51767 / DSM 10542 / NCFB 3025 / ST-74</strain>
    </source>
</reference>
<accession>D1BE33</accession>
<evidence type="ECO:0000313" key="5">
    <source>
        <dbReference type="Proteomes" id="UP000000322"/>
    </source>
</evidence>
<dbReference type="SMART" id="SM00382">
    <property type="entry name" value="AAA"/>
    <property type="match status" value="1"/>
</dbReference>
<dbReference type="InterPro" id="IPR027417">
    <property type="entry name" value="P-loop_NTPase"/>
</dbReference>
<evidence type="ECO:0000313" key="4">
    <source>
        <dbReference type="EMBL" id="ACZ23254.1"/>
    </source>
</evidence>
<dbReference type="STRING" id="446469.Sked_33590"/>
<dbReference type="Gene3D" id="3.40.50.300">
    <property type="entry name" value="P-loop containing nucleotide triphosphate hydrolases"/>
    <property type="match status" value="1"/>
</dbReference>
<dbReference type="Proteomes" id="UP000000322">
    <property type="component" value="Chromosome"/>
</dbReference>
<dbReference type="GO" id="GO:0005886">
    <property type="term" value="C:plasma membrane"/>
    <property type="evidence" value="ECO:0007669"/>
    <property type="project" value="TreeGrafter"/>
</dbReference>
<dbReference type="eggNOG" id="COG1136">
    <property type="taxonomic scope" value="Bacteria"/>
</dbReference>
<sequence length="214" mass="21837">MRQLEVRFDSVSFAFGDRVVLDGFSAVLHPGQVGALVGPSGSGKSTLLNAVSGFVAPSAGAVSLRRVDDGTVTGPSPELVAWVPQGANCLGARSALDNVMLGPLGDGQPLPAARRTAHDALDRVGLADRASSLARTLSGGELQRVSLARALASSKPIILADEPTSSLDAASTEVVAALLHSLSVDATVVVATHDPLLIAAASYAVDIRRRSRAA</sequence>
<dbReference type="RefSeq" id="WP_012868322.1">
    <property type="nucleotide sequence ID" value="NC_013521.1"/>
</dbReference>
<organism evidence="4 5">
    <name type="scientific">Sanguibacter keddieii (strain ATCC 51767 / DSM 10542 / NCFB 3025 / ST-74)</name>
    <dbReference type="NCBI Taxonomy" id="446469"/>
    <lineage>
        <taxon>Bacteria</taxon>
        <taxon>Bacillati</taxon>
        <taxon>Actinomycetota</taxon>
        <taxon>Actinomycetes</taxon>
        <taxon>Micrococcales</taxon>
        <taxon>Sanguibacteraceae</taxon>
        <taxon>Sanguibacter</taxon>
    </lineage>
</organism>
<dbReference type="GO" id="GO:0016887">
    <property type="term" value="F:ATP hydrolysis activity"/>
    <property type="evidence" value="ECO:0007669"/>
    <property type="project" value="InterPro"/>
</dbReference>
<dbReference type="OrthoDB" id="4425833at2"/>
<dbReference type="EMBL" id="CP001819">
    <property type="protein sequence ID" value="ACZ23254.1"/>
    <property type="molecule type" value="Genomic_DNA"/>
</dbReference>
<evidence type="ECO:0000256" key="2">
    <source>
        <dbReference type="ARBA" id="ARBA00022840"/>
    </source>
</evidence>
<evidence type="ECO:0000256" key="1">
    <source>
        <dbReference type="ARBA" id="ARBA00022741"/>
    </source>
</evidence>
<keyword evidence="1" id="KW-0547">Nucleotide-binding</keyword>
<dbReference type="InterPro" id="IPR015854">
    <property type="entry name" value="ABC_transpr_LolD-like"/>
</dbReference>
<dbReference type="SUPFAM" id="SSF52540">
    <property type="entry name" value="P-loop containing nucleoside triphosphate hydrolases"/>
    <property type="match status" value="1"/>
</dbReference>
<protein>
    <submittedName>
        <fullName evidence="4">ABC-type nitrate/sulfonate/bicarbonate transport system, ATPase component</fullName>
    </submittedName>
</protein>
<keyword evidence="5" id="KW-1185">Reference proteome</keyword>
<dbReference type="PANTHER" id="PTHR24220">
    <property type="entry name" value="IMPORT ATP-BINDING PROTEIN"/>
    <property type="match status" value="1"/>
</dbReference>
<dbReference type="InterPro" id="IPR003439">
    <property type="entry name" value="ABC_transporter-like_ATP-bd"/>
</dbReference>
<gene>
    <name evidence="4" type="ordered locus">Sked_33590</name>
</gene>
<dbReference type="GO" id="GO:0005524">
    <property type="term" value="F:ATP binding"/>
    <property type="evidence" value="ECO:0007669"/>
    <property type="project" value="UniProtKB-KW"/>
</dbReference>